<dbReference type="eggNOG" id="COG4591">
    <property type="taxonomic scope" value="Bacteria"/>
</dbReference>
<feature type="transmembrane region" description="Helical" evidence="7">
    <location>
        <begin position="238"/>
        <end position="266"/>
    </location>
</feature>
<evidence type="ECO:0000259" key="8">
    <source>
        <dbReference type="Pfam" id="PF02687"/>
    </source>
</evidence>
<dbReference type="PANTHER" id="PTHR30572">
    <property type="entry name" value="MEMBRANE COMPONENT OF TRANSPORTER-RELATED"/>
    <property type="match status" value="1"/>
</dbReference>
<evidence type="ECO:0000256" key="1">
    <source>
        <dbReference type="ARBA" id="ARBA00004651"/>
    </source>
</evidence>
<feature type="transmembrane region" description="Helical" evidence="7">
    <location>
        <begin position="797"/>
        <end position="816"/>
    </location>
</feature>
<dbReference type="GO" id="GO:0022857">
    <property type="term" value="F:transmembrane transporter activity"/>
    <property type="evidence" value="ECO:0007669"/>
    <property type="project" value="TreeGrafter"/>
</dbReference>
<dbReference type="Proteomes" id="UP000019426">
    <property type="component" value="Chromosome M2/40_rep1"/>
</dbReference>
<protein>
    <submittedName>
        <fullName evidence="9">Putative membrane protein</fullName>
    </submittedName>
</protein>
<keyword evidence="10" id="KW-1185">Reference proteome</keyword>
<dbReference type="RefSeq" id="WP_044039420.1">
    <property type="nucleotide sequence ID" value="NZ_HG917868.1"/>
</dbReference>
<dbReference type="PATRIC" id="fig|1216932.3.peg.2465"/>
<evidence type="ECO:0000313" key="10">
    <source>
        <dbReference type="Proteomes" id="UP000019426"/>
    </source>
</evidence>
<evidence type="ECO:0000256" key="6">
    <source>
        <dbReference type="ARBA" id="ARBA00038076"/>
    </source>
</evidence>
<feature type="transmembrane region" description="Helical" evidence="7">
    <location>
        <begin position="408"/>
        <end position="429"/>
    </location>
</feature>
<evidence type="ECO:0000256" key="2">
    <source>
        <dbReference type="ARBA" id="ARBA00022475"/>
    </source>
</evidence>
<name>W6S5J6_9CLOT</name>
<dbReference type="GO" id="GO:0005886">
    <property type="term" value="C:plasma membrane"/>
    <property type="evidence" value="ECO:0007669"/>
    <property type="project" value="UniProtKB-SubCell"/>
</dbReference>
<feature type="transmembrane region" description="Helical" evidence="7">
    <location>
        <begin position="21"/>
        <end position="42"/>
    </location>
</feature>
<evidence type="ECO:0000256" key="3">
    <source>
        <dbReference type="ARBA" id="ARBA00022692"/>
    </source>
</evidence>
<feature type="transmembrane region" description="Helical" evidence="7">
    <location>
        <begin position="287"/>
        <end position="312"/>
    </location>
</feature>
<feature type="transmembrane region" description="Helical" evidence="7">
    <location>
        <begin position="332"/>
        <end position="354"/>
    </location>
</feature>
<dbReference type="KEGG" id="clt:CM240_2486"/>
<reference evidence="9 10" key="1">
    <citation type="submission" date="2013-11" db="EMBL/GenBank/DDBJ databases">
        <title>Complete genome sequence of Clostridum sp. M2/40.</title>
        <authorList>
            <person name="Wibberg D."/>
            <person name="Puehler A."/>
            <person name="Schlueter A."/>
        </authorList>
    </citation>
    <scope>NUCLEOTIDE SEQUENCE [LARGE SCALE GENOMIC DNA]</scope>
    <source>
        <strain evidence="10">M2/40</strain>
    </source>
</reference>
<evidence type="ECO:0000256" key="7">
    <source>
        <dbReference type="SAM" id="Phobius"/>
    </source>
</evidence>
<dbReference type="InterPro" id="IPR003838">
    <property type="entry name" value="ABC3_permease_C"/>
</dbReference>
<dbReference type="InterPro" id="IPR050250">
    <property type="entry name" value="Macrolide_Exporter_MacB"/>
</dbReference>
<accession>W6S5J6</accession>
<proteinExistence type="inferred from homology"/>
<evidence type="ECO:0000313" key="9">
    <source>
        <dbReference type="EMBL" id="CDM69622.1"/>
    </source>
</evidence>
<dbReference type="AlphaFoldDB" id="W6S5J6"/>
<feature type="domain" description="ABC3 transporter permease C-terminal" evidence="8">
    <location>
        <begin position="707"/>
        <end position="823"/>
    </location>
</feature>
<comment type="similarity">
    <text evidence="6">Belongs to the ABC-4 integral membrane protein family.</text>
</comment>
<gene>
    <name evidence="9" type="ORF">CM240_2486</name>
</gene>
<dbReference type="STRING" id="1216932.CM240_2486"/>
<dbReference type="EMBL" id="HG917868">
    <property type="protein sequence ID" value="CDM69622.1"/>
    <property type="molecule type" value="Genomic_DNA"/>
</dbReference>
<dbReference type="PANTHER" id="PTHR30572:SF4">
    <property type="entry name" value="ABC TRANSPORTER PERMEASE YTRF"/>
    <property type="match status" value="1"/>
</dbReference>
<keyword evidence="4 7" id="KW-1133">Transmembrane helix</keyword>
<keyword evidence="2" id="KW-1003">Cell membrane</keyword>
<comment type="subcellular location">
    <subcellularLocation>
        <location evidence="1">Cell membrane</location>
        <topology evidence="1">Multi-pass membrane protein</topology>
    </subcellularLocation>
</comment>
<dbReference type="OrthoDB" id="9793166at2"/>
<keyword evidence="5 7" id="KW-0472">Membrane</keyword>
<sequence>MIGKYTDISKRNLLINKKRTILVSIGIILSVSLITAMATFLISVQKYNIEGIREYRDYHVLYKNINEKNKNVISKYGTIEKYCFYNEVGEYKLGHEMVQTISTDIDGIEVLGYKLVSGRLPKSSNEIVIDNNKYCSYGRDIEVGTDVTLMEEENEIQYTVVGIIEKKEWNGPIAVVFNDKNSQMGAIVKIKEDSRLRKNIDKLNEVLKKDNNSIEIEENDSLLSYLGASEYQNINSELYIVIIILISIVVISTIVMISNAFNITVTERLKEFGLLKAIGTTPSQIRTLVFIEATIIAFISIPIGIIIGYLGLKLVLILLKNSLISELAEVNIILNIKVILIVIIIGIVTVYLSALSSTIKAGRVSPLECINSSTVNIKRVPRGRIINKIFRIEGLLAFRNRKINRNRYYVTIVSMSLSIALFISISTSLTRLYGSMEEVIDPSSVYDMEIMSMDNSEDYSEIKEKLLKCKEVKDIKDIRFGAEVIGYVDEGKTLSYSTYEDRFSIDDNTLEAIPVEVILIDKSYESWIKTKIDNFSYGDLVKEKGVISLDVKCFDSVKGKYVSGYNNIHKGDNLYLSDITEVELQKNSDIGKGIVRNSLKKANIMYNMVCKLGRDTFISTSNGIIMIIPIENWKEIHLGETENIKLSTNTITSLGVKLKDNLNKEQLNIVRKSIKDEFGDRYYIDDFLEDKEYNNKRIMTVKIFSYSFILIITLISVLNIINTVSTNILLRKRELSSLRAIGTSFSSMRKMLLMEGMMYGIYSSIYGSLLGIILANFIVKQISNVFGVMNIFPIKEILIAVVVSTLLGIVSIIIPLNRLKKVSIIDGIKALD</sequence>
<feature type="domain" description="ABC3 transporter permease C-terminal" evidence="8">
    <location>
        <begin position="244"/>
        <end position="366"/>
    </location>
</feature>
<feature type="transmembrane region" description="Helical" evidence="7">
    <location>
        <begin position="703"/>
        <end position="730"/>
    </location>
</feature>
<evidence type="ECO:0000256" key="5">
    <source>
        <dbReference type="ARBA" id="ARBA00023136"/>
    </source>
</evidence>
<keyword evidence="3 7" id="KW-0812">Transmembrane</keyword>
<organism evidence="9 10">
    <name type="scientific">Clostridium bornimense</name>
    <dbReference type="NCBI Taxonomy" id="1216932"/>
    <lineage>
        <taxon>Bacteria</taxon>
        <taxon>Bacillati</taxon>
        <taxon>Bacillota</taxon>
        <taxon>Clostridia</taxon>
        <taxon>Eubacteriales</taxon>
        <taxon>Clostridiaceae</taxon>
        <taxon>Clostridium</taxon>
    </lineage>
</organism>
<evidence type="ECO:0000256" key="4">
    <source>
        <dbReference type="ARBA" id="ARBA00022989"/>
    </source>
</evidence>
<dbReference type="HOGENOM" id="CLU_010964_2_1_9"/>
<feature type="transmembrane region" description="Helical" evidence="7">
    <location>
        <begin position="751"/>
        <end position="777"/>
    </location>
</feature>
<dbReference type="Pfam" id="PF02687">
    <property type="entry name" value="FtsX"/>
    <property type="match status" value="2"/>
</dbReference>